<dbReference type="Proteomes" id="UP000070352">
    <property type="component" value="Unassembled WGS sequence"/>
</dbReference>
<dbReference type="PANTHER" id="PTHR34297">
    <property type="entry name" value="HYPOTHETICAL CYTOSOLIC PROTEIN-RELATED"/>
    <property type="match status" value="1"/>
</dbReference>
<protein>
    <submittedName>
        <fullName evidence="2">Alkaline-shock protein</fullName>
    </submittedName>
</protein>
<proteinExistence type="inferred from homology"/>
<reference evidence="2 3" key="1">
    <citation type="submission" date="2016-02" db="EMBL/GenBank/DDBJ databases">
        <title>Draft Genome for Tepidibacillus decaturensis nov. sp. Strain Z9, an Anaerobic, Moderately Thermophilic and Heterotrophic Bacterium from Deep Subsurface of the Illinois Basin, USA.</title>
        <authorList>
            <person name="Dong Y."/>
            <person name="Chang J.Y."/>
            <person name="Sanford R."/>
            <person name="Fouke B.W."/>
        </authorList>
    </citation>
    <scope>NUCLEOTIDE SEQUENCE [LARGE SCALE GENOMIC DNA]</scope>
    <source>
        <strain evidence="2 3">Z9</strain>
    </source>
</reference>
<dbReference type="STRING" id="1413211.U473_04115"/>
<gene>
    <name evidence="2" type="ORF">U473_04115</name>
</gene>
<comment type="similarity">
    <text evidence="1">Belongs to the asp23 family.</text>
</comment>
<name>A0A135L7P9_9BACI</name>
<dbReference type="RefSeq" id="WP_068727455.1">
    <property type="nucleotide sequence ID" value="NZ_LSKU01000001.1"/>
</dbReference>
<evidence type="ECO:0000313" key="3">
    <source>
        <dbReference type="Proteomes" id="UP000070352"/>
    </source>
</evidence>
<dbReference type="AlphaFoldDB" id="A0A135L7P9"/>
<dbReference type="EMBL" id="LSKU01000001">
    <property type="protein sequence ID" value="KXG45008.1"/>
    <property type="molecule type" value="Genomic_DNA"/>
</dbReference>
<organism evidence="2 3">
    <name type="scientific">Tepidibacillus decaturensis</name>
    <dbReference type="NCBI Taxonomy" id="1413211"/>
    <lineage>
        <taxon>Bacteria</taxon>
        <taxon>Bacillati</taxon>
        <taxon>Bacillota</taxon>
        <taxon>Bacilli</taxon>
        <taxon>Bacillales</taxon>
        <taxon>Bacillaceae</taxon>
        <taxon>Tepidibacillus</taxon>
    </lineage>
</organism>
<accession>A0A135L7P9</accession>
<evidence type="ECO:0000256" key="1">
    <source>
        <dbReference type="ARBA" id="ARBA00005721"/>
    </source>
</evidence>
<dbReference type="OrthoDB" id="9793465at2"/>
<dbReference type="InterPro" id="IPR005531">
    <property type="entry name" value="Asp23"/>
</dbReference>
<dbReference type="Pfam" id="PF03780">
    <property type="entry name" value="Asp23"/>
    <property type="match status" value="1"/>
</dbReference>
<comment type="caution">
    <text evidence="2">The sequence shown here is derived from an EMBL/GenBank/DDBJ whole genome shotgun (WGS) entry which is preliminary data.</text>
</comment>
<sequence>MENEIKDYEVTEIGTIQISPQVIEVITKLSTIEVEGVAGLSGGFTEGIVEFLGRNKNTTKGIKVEVGQKETAVDVSVIIKYGYPIPKVAEEIQQSVKNAIESMTELTVVEVNVHIDAIQIEEKDE</sequence>
<keyword evidence="3" id="KW-1185">Reference proteome</keyword>
<evidence type="ECO:0000313" key="2">
    <source>
        <dbReference type="EMBL" id="KXG45008.1"/>
    </source>
</evidence>